<dbReference type="PANTHER" id="PTHR47691">
    <property type="entry name" value="REGULATOR-RELATED"/>
    <property type="match status" value="1"/>
</dbReference>
<dbReference type="Pfam" id="PF03704">
    <property type="entry name" value="BTAD"/>
    <property type="match status" value="1"/>
</dbReference>
<dbReference type="Proteomes" id="UP000186218">
    <property type="component" value="Unassembled WGS sequence"/>
</dbReference>
<gene>
    <name evidence="6" type="ORF">SAMN05445060_0440</name>
</gene>
<evidence type="ECO:0000313" key="6">
    <source>
        <dbReference type="EMBL" id="SIR68486.1"/>
    </source>
</evidence>
<keyword evidence="2" id="KW-0238">DNA-binding</keyword>
<dbReference type="AlphaFoldDB" id="A0A1N7CXY0"/>
<dbReference type="Gene3D" id="1.25.40.10">
    <property type="entry name" value="Tetratricopeptide repeat domain"/>
    <property type="match status" value="2"/>
</dbReference>
<dbReference type="SUPFAM" id="SSF52540">
    <property type="entry name" value="P-loop containing nucleoside triphosphate hydrolases"/>
    <property type="match status" value="1"/>
</dbReference>
<dbReference type="Gene3D" id="3.40.50.300">
    <property type="entry name" value="P-loop containing nucleotide triphosphate hydrolases"/>
    <property type="match status" value="1"/>
</dbReference>
<dbReference type="STRING" id="1344003.SAMN05445060_0440"/>
<evidence type="ECO:0000256" key="2">
    <source>
        <dbReference type="ARBA" id="ARBA00023125"/>
    </source>
</evidence>
<dbReference type="InterPro" id="IPR058852">
    <property type="entry name" value="HTH_77"/>
</dbReference>
<organism evidence="6 7">
    <name type="scientific">Williamsia sterculiae</name>
    <dbReference type="NCBI Taxonomy" id="1344003"/>
    <lineage>
        <taxon>Bacteria</taxon>
        <taxon>Bacillati</taxon>
        <taxon>Actinomycetota</taxon>
        <taxon>Actinomycetes</taxon>
        <taxon>Mycobacteriales</taxon>
        <taxon>Nocardiaceae</taxon>
        <taxon>Williamsia</taxon>
    </lineage>
</organism>
<dbReference type="Pfam" id="PF25872">
    <property type="entry name" value="HTH_77"/>
    <property type="match status" value="1"/>
</dbReference>
<dbReference type="GO" id="GO:0000160">
    <property type="term" value="P:phosphorelay signal transduction system"/>
    <property type="evidence" value="ECO:0007669"/>
    <property type="project" value="InterPro"/>
</dbReference>
<dbReference type="GO" id="GO:0003677">
    <property type="term" value="F:DNA binding"/>
    <property type="evidence" value="ECO:0007669"/>
    <property type="project" value="UniProtKB-KW"/>
</dbReference>
<accession>A0A1N7CXY0</accession>
<dbReference type="InterPro" id="IPR036388">
    <property type="entry name" value="WH-like_DNA-bd_sf"/>
</dbReference>
<feature type="region of interest" description="Disordered" evidence="3">
    <location>
        <begin position="250"/>
        <end position="282"/>
    </location>
</feature>
<evidence type="ECO:0000256" key="1">
    <source>
        <dbReference type="ARBA" id="ARBA00005820"/>
    </source>
</evidence>
<name>A0A1N7CXY0_9NOCA</name>
<protein>
    <submittedName>
        <fullName evidence="6">Predicted ATPase</fullName>
    </submittedName>
</protein>
<evidence type="ECO:0000259" key="4">
    <source>
        <dbReference type="SMART" id="SM00862"/>
    </source>
</evidence>
<dbReference type="SUPFAM" id="SSF48452">
    <property type="entry name" value="TPR-like"/>
    <property type="match status" value="2"/>
</dbReference>
<dbReference type="InterPro" id="IPR016032">
    <property type="entry name" value="Sig_transdc_resp-reg_C-effctor"/>
</dbReference>
<dbReference type="GO" id="GO:0006355">
    <property type="term" value="P:regulation of DNA-templated transcription"/>
    <property type="evidence" value="ECO:0007669"/>
    <property type="project" value="InterPro"/>
</dbReference>
<dbReference type="InterPro" id="IPR011990">
    <property type="entry name" value="TPR-like_helical_dom_sf"/>
</dbReference>
<dbReference type="PANTHER" id="PTHR47691:SF3">
    <property type="entry name" value="HTH-TYPE TRANSCRIPTIONAL REGULATOR RV0890C-RELATED"/>
    <property type="match status" value="1"/>
</dbReference>
<feature type="domain" description="OmpR/PhoB-type" evidence="4">
    <location>
        <begin position="30"/>
        <end position="100"/>
    </location>
</feature>
<dbReference type="InterPro" id="IPR027417">
    <property type="entry name" value="P-loop_NTPase"/>
</dbReference>
<evidence type="ECO:0000259" key="5">
    <source>
        <dbReference type="SMART" id="SM01043"/>
    </source>
</evidence>
<comment type="similarity">
    <text evidence="1">Belongs to the AfsR/DnrI/RedD regulatory family.</text>
</comment>
<reference evidence="6 7" key="1">
    <citation type="submission" date="2017-01" db="EMBL/GenBank/DDBJ databases">
        <authorList>
            <person name="Mah S.A."/>
            <person name="Swanson W.J."/>
            <person name="Moy G.W."/>
            <person name="Vacquier V.D."/>
        </authorList>
    </citation>
    <scope>NUCLEOTIDE SEQUENCE [LARGE SCALE GENOMIC DNA]</scope>
    <source>
        <strain evidence="6 7">CPCC 203464</strain>
    </source>
</reference>
<evidence type="ECO:0000256" key="3">
    <source>
        <dbReference type="SAM" id="MobiDB-lite"/>
    </source>
</evidence>
<sequence length="1115" mass="118431">MTETGAVTPVRTSVTIGLLGPIAVDSGSGMREVPGTRARRLLAALALDAGSFRSSARLIDLVWGDDPPRSPQAALHTQISRLRPLLPGGSIEATANGYRLQVPPEAVDLRQVADLLDAGSPAALDRATRAWRGIPGDDLGGGDGGGDELGREVARRAAGLRRRLDEARLAAAATAGDHDTARRLAEQLLTIDPLDEVVAGHLMRALAGLGRTADALAVYSRLRRALSTELGVDPGAELAALHRELLTAGDGEQLPDTTAPVSTRVAAPSRPHGRSVGVRAEPDDLVGRDGDVAAIVAALGVHRVVTVQAPGGAGKTRVANTVAQRMVDDGVSVFVVPLAPVRDDADVLGTIAATLGVGETEIGPSGRRRPVGGNVDLADRIAESLQGTDALLVLDNCEQIIDGCAAAVTDLIAGDPAIRVLATSRSPLLVAGERIHPLPMLAVAATGSAATDLFTARARAIRPGVALPAGPVAALCRSLDGLPLAIELAAARVRTMSVEEINRRLDERFALLRGADRSSPERHRTLEAVIEWSWELLDERAQHTMRMLSRLPAGFDADAASVLTGLSGPDLDDALDSLVNQSLLGVVERDGAVRYRMLEMVREFGELKIAAAGVGADVDAATARWAVEFAAQVRALYRGRRHVELLAAVRADIDNVVWALRRCVVLAADPGTDDPDLYRRAVAMGFPMVAALWSMRGLHSEIVSWAPDVVTTLTAAPVVDDADRESWQLSLLVCAMFQAMSRHHDVRVLARARVCLRRLYRPDLVLHTEADFLSGMQLARTATAGLRLLVTGLRDGTDEVRTIAVNMSSNTRENNADTAGALRDLQMAMVMARRSGDRWLEATILTSTGSIHGQRGEHAEAAVFYHDGAALMEELGAEHDALQVRGYLLAALIGAGRVDEARAELGRLVGDWTPDQPDPPGLPEVVGGLLLAAAELAVIDGDRSTASDLFRRTGAHLVVNESIETQDPGAMMVVSAAIAGLVTAGDLDDARNFLARELVAMEDMFGPHGWHDLPQAGALVLTFGAWLCAITPGSEDGARLMLLSERIGARRDYPALGGIHARRRELAALPDDRWEVVRSEVGGLARHPALRQILDIVRVRRPQLEADLPRTGARG</sequence>
<dbReference type="InterPro" id="IPR005158">
    <property type="entry name" value="BTAD"/>
</dbReference>
<feature type="domain" description="Bacterial transcriptional activator" evidence="5">
    <location>
        <begin position="107"/>
        <end position="246"/>
    </location>
</feature>
<dbReference type="SUPFAM" id="SSF46894">
    <property type="entry name" value="C-terminal effector domain of the bipartite response regulators"/>
    <property type="match status" value="1"/>
</dbReference>
<dbReference type="SMART" id="SM01043">
    <property type="entry name" value="BTAD"/>
    <property type="match status" value="1"/>
</dbReference>
<dbReference type="InterPro" id="IPR001867">
    <property type="entry name" value="OmpR/PhoB-type_DNA-bd"/>
</dbReference>
<dbReference type="SMART" id="SM00862">
    <property type="entry name" value="Trans_reg_C"/>
    <property type="match status" value="1"/>
</dbReference>
<dbReference type="Gene3D" id="1.10.10.10">
    <property type="entry name" value="Winged helix-like DNA-binding domain superfamily/Winged helix DNA-binding domain"/>
    <property type="match status" value="1"/>
</dbReference>
<evidence type="ECO:0000313" key="7">
    <source>
        <dbReference type="Proteomes" id="UP000186218"/>
    </source>
</evidence>
<dbReference type="EMBL" id="FTNT01000001">
    <property type="protein sequence ID" value="SIR68486.1"/>
    <property type="molecule type" value="Genomic_DNA"/>
</dbReference>
<keyword evidence="7" id="KW-1185">Reference proteome</keyword>
<proteinExistence type="inferred from homology"/>